<sequence length="76" mass="8763">MQHRFEMPDFKKIAPHVRSNHMNCTPQVRKCGTPKRRIVAKLEDRGSYNSMSPRFIALIAATVLLAASNFRITFFI</sequence>
<protein>
    <recommendedName>
        <fullName evidence="4">Transmembrane protein</fullName>
    </recommendedName>
</protein>
<keyword evidence="1" id="KW-1133">Transmembrane helix</keyword>
<name>A0A2L0HC00_RHIFR</name>
<proteinExistence type="predicted"/>
<reference evidence="2 3" key="1">
    <citation type="submission" date="2017-10" db="EMBL/GenBank/DDBJ databases">
        <title>Analysis of the genome sequences of Rhizobium populations associated to common bean (phaseolus vulgaris).</title>
        <authorList>
            <person name="Bustos P."/>
            <person name="Santamaria R.I."/>
            <person name="Miranda-Sanchez F."/>
            <person name="Perez-Carrascal O."/>
            <person name="Juarez S."/>
            <person name="Lozano L."/>
            <person name="Martinez-Flores I."/>
            <person name="Vinuesa P."/>
            <person name="Martinez-Romero E."/>
            <person name="Cevallos M.A."/>
            <person name="Romero D."/>
            <person name="Davila G."/>
            <person name="Gonzalez V."/>
        </authorList>
    </citation>
    <scope>NUCLEOTIDE SEQUENCE [LARGE SCALE GENOMIC DNA]</scope>
    <source>
        <strain evidence="2 3">NXT3</strain>
        <plasmid evidence="3">Plasmid psfrenxt3b</plasmid>
    </source>
</reference>
<dbReference type="EMBL" id="CP024309">
    <property type="protein sequence ID" value="AUX79013.1"/>
    <property type="molecule type" value="Genomic_DNA"/>
</dbReference>
<geneLocation type="plasmid" evidence="3">
    <name>psfrenxt3b</name>
</geneLocation>
<accession>A0A2L0HC00</accession>
<dbReference type="Proteomes" id="UP000239340">
    <property type="component" value="Plasmid pSfreNXT3b"/>
</dbReference>
<organism evidence="2 3">
    <name type="scientific">Rhizobium fredii</name>
    <name type="common">Sinorhizobium fredii</name>
    <dbReference type="NCBI Taxonomy" id="380"/>
    <lineage>
        <taxon>Bacteria</taxon>
        <taxon>Pseudomonadati</taxon>
        <taxon>Pseudomonadota</taxon>
        <taxon>Alphaproteobacteria</taxon>
        <taxon>Hyphomicrobiales</taxon>
        <taxon>Rhizobiaceae</taxon>
        <taxon>Sinorhizobium/Ensifer group</taxon>
        <taxon>Sinorhizobium</taxon>
    </lineage>
</organism>
<keyword evidence="2" id="KW-0614">Plasmid</keyword>
<keyword evidence="1" id="KW-0472">Membrane</keyword>
<feature type="transmembrane region" description="Helical" evidence="1">
    <location>
        <begin position="55"/>
        <end position="74"/>
    </location>
</feature>
<evidence type="ECO:0000313" key="3">
    <source>
        <dbReference type="Proteomes" id="UP000239340"/>
    </source>
</evidence>
<keyword evidence="1" id="KW-0812">Transmembrane</keyword>
<dbReference type="AlphaFoldDB" id="A0A2L0HC00"/>
<evidence type="ECO:0000256" key="1">
    <source>
        <dbReference type="SAM" id="Phobius"/>
    </source>
</evidence>
<gene>
    <name evidence="2" type="ORF">NXT3_PB00358</name>
</gene>
<evidence type="ECO:0008006" key="4">
    <source>
        <dbReference type="Google" id="ProtNLM"/>
    </source>
</evidence>
<evidence type="ECO:0000313" key="2">
    <source>
        <dbReference type="EMBL" id="AUX79013.1"/>
    </source>
</evidence>